<protein>
    <submittedName>
        <fullName evidence="11">Poly(A) polymerase</fullName>
    </submittedName>
</protein>
<dbReference type="GO" id="GO:0000166">
    <property type="term" value="F:nucleotide binding"/>
    <property type="evidence" value="ECO:0007669"/>
    <property type="project" value="UniProtKB-KW"/>
</dbReference>
<keyword evidence="6" id="KW-0547">Nucleotide-binding</keyword>
<keyword evidence="7" id="KW-0460">Magnesium</keyword>
<evidence type="ECO:0000256" key="3">
    <source>
        <dbReference type="ARBA" id="ARBA00022694"/>
    </source>
</evidence>
<evidence type="ECO:0000256" key="4">
    <source>
        <dbReference type="ARBA" id="ARBA00022695"/>
    </source>
</evidence>
<dbReference type="Proteomes" id="UP000199054">
    <property type="component" value="Unassembled WGS sequence"/>
</dbReference>
<keyword evidence="8" id="KW-0694">RNA-binding</keyword>
<evidence type="ECO:0000256" key="1">
    <source>
        <dbReference type="ARBA" id="ARBA00001946"/>
    </source>
</evidence>
<dbReference type="STRING" id="34002.SAMN04489859_100842"/>
<dbReference type="InterPro" id="IPR050264">
    <property type="entry name" value="Bact_CCA-adding_enz_type3_sf"/>
</dbReference>
<keyword evidence="12" id="KW-1185">Reference proteome</keyword>
<dbReference type="InterPro" id="IPR043519">
    <property type="entry name" value="NT_sf"/>
</dbReference>
<sequence>MTVLPTHILDDPALQAVLQAIGADGHRAFLVGGAVRNALLDQPVQDIDIATDARPDQVIELAARAGLKSVPTGLDHGTVTVVAKGSGFEVTTFRRDVETDGRRATVAFSGDLAEDAARRDFTMNALYADASGQVIDPVGGLPDLHARRLRFVGQPEQRIREDYLRILRFFRFLAWYGREAEPSAVAACRALRDGLDGISRERVGQEMRKLLRAPDPCASIRLMIDTGVLDKVLPGATPLRFFGFEALGGNGGLWLGRLAALSQGDLTDALRLSRHEAQGHKALVTAMAGNWSFNRIAYHLDGTQAESAALLVQTCDTGQARPRNGWPEAREAARNARLPISARDLQPDLSGPDLGRGLKAAEQAWIDSGFTLVAPALISTALHAGKEDI</sequence>
<dbReference type="GO" id="GO:0046872">
    <property type="term" value="F:metal ion binding"/>
    <property type="evidence" value="ECO:0007669"/>
    <property type="project" value="UniProtKB-KW"/>
</dbReference>
<dbReference type="EMBL" id="FODE01000008">
    <property type="protein sequence ID" value="SEN49487.1"/>
    <property type="molecule type" value="Genomic_DNA"/>
</dbReference>
<proteinExistence type="inferred from homology"/>
<evidence type="ECO:0000256" key="8">
    <source>
        <dbReference type="RuleBase" id="RU003953"/>
    </source>
</evidence>
<dbReference type="InterPro" id="IPR002646">
    <property type="entry name" value="PolA_pol_head_dom"/>
</dbReference>
<keyword evidence="4" id="KW-0548">Nucleotidyltransferase</keyword>
<organism evidence="11 12">
    <name type="scientific">Paracoccus alcaliphilus</name>
    <dbReference type="NCBI Taxonomy" id="34002"/>
    <lineage>
        <taxon>Bacteria</taxon>
        <taxon>Pseudomonadati</taxon>
        <taxon>Pseudomonadota</taxon>
        <taxon>Alphaproteobacteria</taxon>
        <taxon>Rhodobacterales</taxon>
        <taxon>Paracoccaceae</taxon>
        <taxon>Paracoccus</taxon>
    </lineage>
</organism>
<keyword evidence="3" id="KW-0819">tRNA processing</keyword>
<evidence type="ECO:0000256" key="7">
    <source>
        <dbReference type="ARBA" id="ARBA00022842"/>
    </source>
</evidence>
<gene>
    <name evidence="11" type="ORF">SAMN04489859_100842</name>
</gene>
<dbReference type="PANTHER" id="PTHR46173">
    <property type="entry name" value="CCA TRNA NUCLEOTIDYLTRANSFERASE 1, MITOCHONDRIAL"/>
    <property type="match status" value="1"/>
</dbReference>
<dbReference type="GO" id="GO:0000049">
    <property type="term" value="F:tRNA binding"/>
    <property type="evidence" value="ECO:0007669"/>
    <property type="project" value="TreeGrafter"/>
</dbReference>
<dbReference type="GO" id="GO:0008033">
    <property type="term" value="P:tRNA processing"/>
    <property type="evidence" value="ECO:0007669"/>
    <property type="project" value="UniProtKB-KW"/>
</dbReference>
<feature type="domain" description="Poly A polymerase head" evidence="9">
    <location>
        <begin position="28"/>
        <end position="150"/>
    </location>
</feature>
<dbReference type="Gene3D" id="1.10.3090.10">
    <property type="entry name" value="cca-adding enzyme, domain 2"/>
    <property type="match status" value="1"/>
</dbReference>
<dbReference type="Pfam" id="PF12627">
    <property type="entry name" value="PolyA_pol_RNAbd"/>
    <property type="match status" value="1"/>
</dbReference>
<evidence type="ECO:0000313" key="12">
    <source>
        <dbReference type="Proteomes" id="UP000199054"/>
    </source>
</evidence>
<dbReference type="Pfam" id="PF01743">
    <property type="entry name" value="PolyA_pol"/>
    <property type="match status" value="1"/>
</dbReference>
<dbReference type="OrthoDB" id="9805698at2"/>
<comment type="similarity">
    <text evidence="8">Belongs to the tRNA nucleotidyltransferase/poly(A) polymerase family.</text>
</comment>
<evidence type="ECO:0000259" key="10">
    <source>
        <dbReference type="Pfam" id="PF12627"/>
    </source>
</evidence>
<keyword evidence="5" id="KW-0479">Metal-binding</keyword>
<evidence type="ECO:0000256" key="6">
    <source>
        <dbReference type="ARBA" id="ARBA00022741"/>
    </source>
</evidence>
<dbReference type="Gene3D" id="3.30.460.10">
    <property type="entry name" value="Beta Polymerase, domain 2"/>
    <property type="match status" value="1"/>
</dbReference>
<accession>A0A1H8H146</accession>
<dbReference type="InterPro" id="IPR032828">
    <property type="entry name" value="PolyA_RNA-bd"/>
</dbReference>
<evidence type="ECO:0000259" key="9">
    <source>
        <dbReference type="Pfam" id="PF01743"/>
    </source>
</evidence>
<evidence type="ECO:0000256" key="2">
    <source>
        <dbReference type="ARBA" id="ARBA00022679"/>
    </source>
</evidence>
<dbReference type="PANTHER" id="PTHR46173:SF1">
    <property type="entry name" value="CCA TRNA NUCLEOTIDYLTRANSFERASE 1, MITOCHONDRIAL"/>
    <property type="match status" value="1"/>
</dbReference>
<keyword evidence="2 8" id="KW-0808">Transferase</keyword>
<comment type="cofactor">
    <cofactor evidence="1">
        <name>Mg(2+)</name>
        <dbReference type="ChEBI" id="CHEBI:18420"/>
    </cofactor>
</comment>
<evidence type="ECO:0000256" key="5">
    <source>
        <dbReference type="ARBA" id="ARBA00022723"/>
    </source>
</evidence>
<dbReference type="AlphaFoldDB" id="A0A1H8H146"/>
<evidence type="ECO:0000313" key="11">
    <source>
        <dbReference type="EMBL" id="SEN49487.1"/>
    </source>
</evidence>
<dbReference type="GO" id="GO:0016779">
    <property type="term" value="F:nucleotidyltransferase activity"/>
    <property type="evidence" value="ECO:0007669"/>
    <property type="project" value="UniProtKB-KW"/>
</dbReference>
<dbReference type="RefSeq" id="WP_090611248.1">
    <property type="nucleotide sequence ID" value="NZ_CP067124.1"/>
</dbReference>
<feature type="domain" description="tRNA nucleotidyltransferase/poly(A) polymerase RNA and SrmB- binding" evidence="10">
    <location>
        <begin position="181"/>
        <end position="236"/>
    </location>
</feature>
<name>A0A1H8H146_9RHOB</name>
<dbReference type="SUPFAM" id="SSF81891">
    <property type="entry name" value="Poly A polymerase C-terminal region-like"/>
    <property type="match status" value="1"/>
</dbReference>
<dbReference type="CDD" id="cd05398">
    <property type="entry name" value="NT_ClassII-CCAase"/>
    <property type="match status" value="1"/>
</dbReference>
<dbReference type="SUPFAM" id="SSF81301">
    <property type="entry name" value="Nucleotidyltransferase"/>
    <property type="match status" value="1"/>
</dbReference>
<reference evidence="11 12" key="1">
    <citation type="submission" date="2016-10" db="EMBL/GenBank/DDBJ databases">
        <authorList>
            <person name="de Groot N.N."/>
        </authorList>
    </citation>
    <scope>NUCLEOTIDE SEQUENCE [LARGE SCALE GENOMIC DNA]</scope>
    <source>
        <strain evidence="11 12">DSM 8512</strain>
    </source>
</reference>